<organism evidence="7 8">
    <name type="scientific">Candidatus Korarchaeum cryptofilum</name>
    <dbReference type="NCBI Taxonomy" id="498846"/>
    <lineage>
        <taxon>Archaea</taxon>
        <taxon>Thermoproteota</taxon>
        <taxon>Candidatus Korarchaeia</taxon>
        <taxon>Candidatus Korarchaeales</taxon>
        <taxon>Candidatus Korarchaeaceae</taxon>
        <taxon>Candidatus Korarchaeum</taxon>
    </lineage>
</organism>
<dbReference type="GO" id="GO:0009003">
    <property type="term" value="F:signal peptidase activity"/>
    <property type="evidence" value="ECO:0007669"/>
    <property type="project" value="UniProtKB-EC"/>
</dbReference>
<evidence type="ECO:0000313" key="8">
    <source>
        <dbReference type="Proteomes" id="UP000278149"/>
    </source>
</evidence>
<reference evidence="7 8" key="1">
    <citation type="submission" date="2018-10" db="EMBL/GenBank/DDBJ databases">
        <title>Co-occurring genomic capacity for anaerobic methane metabolism and dissimilatory sulfite reduction discovered in the Korarchaeota.</title>
        <authorList>
            <person name="Mckay L.J."/>
            <person name="Dlakic M."/>
            <person name="Fields M.W."/>
            <person name="Delmont T.O."/>
            <person name="Eren A.M."/>
            <person name="Jay Z.J."/>
            <person name="Klingelsmith K.B."/>
            <person name="Rusch D.B."/>
            <person name="Inskeep W.P."/>
        </authorList>
    </citation>
    <scope>NUCLEOTIDE SEQUENCE [LARGE SCALE GENOMIC DNA]</scope>
    <source>
        <strain evidence="7 8">WS</strain>
    </source>
</reference>
<keyword evidence="3 5" id="KW-1133">Transmembrane helix</keyword>
<dbReference type="PANTHER" id="PTHR10806">
    <property type="entry name" value="SIGNAL PEPTIDASE COMPLEX CATALYTIC SUBUNIT SEC11"/>
    <property type="match status" value="1"/>
</dbReference>
<sequence>MSDGKSIKREIISLIAILILFLLIFQVLIPNISGVPTPFTVVTSGSMRPTLEPGDFIIVVGCDPYQLKEGDIIVFRVPWSENMIVHRIIKVERGPDGPIFYTKGDNNLIADPGYRKPSDIYGKVLTDEKGNVVFRVPWIGYFLEVLQILPVKLALAGLIVGYLIYDYSKELRLRSDEPQGDS</sequence>
<dbReference type="EMBL" id="RCOR01000014">
    <property type="protein sequence ID" value="RSN70088.1"/>
    <property type="molecule type" value="Genomic_DNA"/>
</dbReference>
<dbReference type="NCBIfam" id="TIGR02228">
    <property type="entry name" value="sigpep_I_arch"/>
    <property type="match status" value="1"/>
</dbReference>
<keyword evidence="4 5" id="KW-0472">Membrane</keyword>
<dbReference type="Gene3D" id="2.10.109.10">
    <property type="entry name" value="Umud Fragment, subunit A"/>
    <property type="match status" value="1"/>
</dbReference>
<dbReference type="InterPro" id="IPR036286">
    <property type="entry name" value="LexA/Signal_pep-like_sf"/>
</dbReference>
<accession>A0A3R9QA12</accession>
<protein>
    <submittedName>
        <fullName evidence="7">Signal peptidase I</fullName>
        <ecNumber evidence="7">3.4.21.89</ecNumber>
    </submittedName>
</protein>
<dbReference type="AlphaFoldDB" id="A0A3R9QA12"/>
<evidence type="ECO:0000256" key="1">
    <source>
        <dbReference type="ARBA" id="ARBA00004370"/>
    </source>
</evidence>
<gene>
    <name evidence="7" type="ORF">D9Q81_01910</name>
</gene>
<evidence type="ECO:0000256" key="2">
    <source>
        <dbReference type="ARBA" id="ARBA00022692"/>
    </source>
</evidence>
<dbReference type="InterPro" id="IPR019533">
    <property type="entry name" value="Peptidase_S26"/>
</dbReference>
<feature type="transmembrane region" description="Helical" evidence="5">
    <location>
        <begin position="12"/>
        <end position="29"/>
    </location>
</feature>
<dbReference type="PRINTS" id="PR00728">
    <property type="entry name" value="SIGNALPTASE"/>
</dbReference>
<evidence type="ECO:0000256" key="3">
    <source>
        <dbReference type="ARBA" id="ARBA00022989"/>
    </source>
</evidence>
<dbReference type="Proteomes" id="UP000278149">
    <property type="component" value="Unassembled WGS sequence"/>
</dbReference>
<dbReference type="GO" id="GO:0006465">
    <property type="term" value="P:signal peptide processing"/>
    <property type="evidence" value="ECO:0007669"/>
    <property type="project" value="InterPro"/>
</dbReference>
<dbReference type="SUPFAM" id="SSF51306">
    <property type="entry name" value="LexA/Signal peptidase"/>
    <property type="match status" value="1"/>
</dbReference>
<evidence type="ECO:0000259" key="6">
    <source>
        <dbReference type="Pfam" id="PF10502"/>
    </source>
</evidence>
<dbReference type="CDD" id="cd06530">
    <property type="entry name" value="S26_SPase_I"/>
    <property type="match status" value="1"/>
</dbReference>
<dbReference type="EC" id="3.4.21.89" evidence="7"/>
<feature type="transmembrane region" description="Helical" evidence="5">
    <location>
        <begin position="138"/>
        <end position="165"/>
    </location>
</feature>
<evidence type="ECO:0000256" key="5">
    <source>
        <dbReference type="SAM" id="Phobius"/>
    </source>
</evidence>
<evidence type="ECO:0000256" key="4">
    <source>
        <dbReference type="ARBA" id="ARBA00023136"/>
    </source>
</evidence>
<name>A0A3R9QA12_9CREN</name>
<dbReference type="RefSeq" id="WP_125740858.1">
    <property type="nucleotide sequence ID" value="NZ_RCOR01000014.1"/>
</dbReference>
<evidence type="ECO:0000313" key="7">
    <source>
        <dbReference type="EMBL" id="RSN70088.1"/>
    </source>
</evidence>
<comment type="caution">
    <text evidence="7">The sequence shown here is derived from an EMBL/GenBank/DDBJ whole genome shotgun (WGS) entry which is preliminary data.</text>
</comment>
<dbReference type="GO" id="GO:0016020">
    <property type="term" value="C:membrane"/>
    <property type="evidence" value="ECO:0007669"/>
    <property type="project" value="UniProtKB-SubCell"/>
</dbReference>
<dbReference type="Pfam" id="PF10502">
    <property type="entry name" value="Peptidase_S26"/>
    <property type="match status" value="1"/>
</dbReference>
<dbReference type="InterPro" id="IPR001733">
    <property type="entry name" value="Peptidase_S26B"/>
</dbReference>
<comment type="subcellular location">
    <subcellularLocation>
        <location evidence="1">Membrane</location>
    </subcellularLocation>
</comment>
<proteinExistence type="predicted"/>
<keyword evidence="7" id="KW-0378">Hydrolase</keyword>
<feature type="domain" description="Peptidase S26" evidence="6">
    <location>
        <begin position="21"/>
        <end position="89"/>
    </location>
</feature>
<dbReference type="GO" id="GO:0004252">
    <property type="term" value="F:serine-type endopeptidase activity"/>
    <property type="evidence" value="ECO:0007669"/>
    <property type="project" value="InterPro"/>
</dbReference>
<keyword evidence="2 5" id="KW-0812">Transmembrane</keyword>
<dbReference type="PANTHER" id="PTHR10806:SF6">
    <property type="entry name" value="SIGNAL PEPTIDASE COMPLEX CATALYTIC SUBUNIT SEC11"/>
    <property type="match status" value="1"/>
</dbReference>
<dbReference type="FunFam" id="2.10.109.10:FF:000047">
    <property type="entry name" value="Peptidase S26B, signal peptidase"/>
    <property type="match status" value="1"/>
</dbReference>